<keyword evidence="2" id="KW-1185">Reference proteome</keyword>
<gene>
    <name evidence="1" type="ORF">BSD967_09090</name>
</gene>
<reference evidence="1 2" key="1">
    <citation type="submission" date="2021-03" db="EMBL/GenBank/DDBJ databases">
        <title>Genome sequencing of Bifidobacterium saguini DSMZ 23967.</title>
        <authorList>
            <person name="Kim J."/>
        </authorList>
    </citation>
    <scope>NUCLEOTIDE SEQUENCE [LARGE SCALE GENOMIC DNA]</scope>
    <source>
        <strain evidence="1 2">DSMZ 23967</strain>
    </source>
</reference>
<evidence type="ECO:0000313" key="2">
    <source>
        <dbReference type="Proteomes" id="UP000663729"/>
    </source>
</evidence>
<proteinExistence type="predicted"/>
<name>A0ABX7SAU2_9BIFI</name>
<evidence type="ECO:0000313" key="1">
    <source>
        <dbReference type="EMBL" id="QTB90467.1"/>
    </source>
</evidence>
<dbReference type="Proteomes" id="UP000663729">
    <property type="component" value="Chromosome"/>
</dbReference>
<accession>A0ABX7SAU2</accession>
<organism evidence="1 2">
    <name type="scientific">Bifidobacterium saguini</name>
    <dbReference type="NCBI Taxonomy" id="762210"/>
    <lineage>
        <taxon>Bacteria</taxon>
        <taxon>Bacillati</taxon>
        <taxon>Actinomycetota</taxon>
        <taxon>Actinomycetes</taxon>
        <taxon>Bifidobacteriales</taxon>
        <taxon>Bifidobacteriaceae</taxon>
        <taxon>Bifidobacterium</taxon>
    </lineage>
</organism>
<sequence>MVLEQAAEGNSAAGLTDWLEQFDGAVAVAKVPVIAARVVAVVVAVAVPERLVVARAVTGSAEADEATAVLDWRQVGHQILE</sequence>
<dbReference type="EMBL" id="CP071732">
    <property type="protein sequence ID" value="QTB90467.1"/>
    <property type="molecule type" value="Genomic_DNA"/>
</dbReference>
<dbReference type="RefSeq" id="WP_152597167.1">
    <property type="nucleotide sequence ID" value="NZ_CP071732.1"/>
</dbReference>
<protein>
    <submittedName>
        <fullName evidence="1">Uncharacterized protein</fullName>
    </submittedName>
</protein>